<gene>
    <name evidence="5" type="ORF">HannXRQ_Chr08g0231161</name>
    <name evidence="4" type="ORF">HanXRQr2_Chr08g0347101</name>
</gene>
<keyword evidence="6" id="KW-1185">Reference proteome</keyword>
<evidence type="ECO:0000313" key="4">
    <source>
        <dbReference type="EMBL" id="KAF5796068.1"/>
    </source>
</evidence>
<reference evidence="5" key="2">
    <citation type="submission" date="2017-02" db="EMBL/GenBank/DDBJ databases">
        <title>Sunflower complete genome.</title>
        <authorList>
            <person name="Langlade N."/>
            <person name="Munos S."/>
        </authorList>
    </citation>
    <scope>NUCLEOTIDE SEQUENCE [LARGE SCALE GENOMIC DNA]</scope>
    <source>
        <tissue evidence="5">Leaves</tissue>
    </source>
</reference>
<evidence type="ECO:0000313" key="5">
    <source>
        <dbReference type="EMBL" id="OTG19176.1"/>
    </source>
</evidence>
<evidence type="ECO:0000313" key="6">
    <source>
        <dbReference type="Proteomes" id="UP000215914"/>
    </source>
</evidence>
<reference evidence="4 6" key="1">
    <citation type="journal article" date="2017" name="Nature">
        <title>The sunflower genome provides insights into oil metabolism, flowering and Asterid evolution.</title>
        <authorList>
            <person name="Badouin H."/>
            <person name="Gouzy J."/>
            <person name="Grassa C.J."/>
            <person name="Murat F."/>
            <person name="Staton S.E."/>
            <person name="Cottret L."/>
            <person name="Lelandais-Briere C."/>
            <person name="Owens G.L."/>
            <person name="Carrere S."/>
            <person name="Mayjonade B."/>
            <person name="Legrand L."/>
            <person name="Gill N."/>
            <person name="Kane N.C."/>
            <person name="Bowers J.E."/>
            <person name="Hubner S."/>
            <person name="Bellec A."/>
            <person name="Berard A."/>
            <person name="Berges H."/>
            <person name="Blanchet N."/>
            <person name="Boniface M.C."/>
            <person name="Brunel D."/>
            <person name="Catrice O."/>
            <person name="Chaidir N."/>
            <person name="Claudel C."/>
            <person name="Donnadieu C."/>
            <person name="Faraut T."/>
            <person name="Fievet G."/>
            <person name="Helmstetter N."/>
            <person name="King M."/>
            <person name="Knapp S.J."/>
            <person name="Lai Z."/>
            <person name="Le Paslier M.C."/>
            <person name="Lippi Y."/>
            <person name="Lorenzon L."/>
            <person name="Mandel J.R."/>
            <person name="Marage G."/>
            <person name="Marchand G."/>
            <person name="Marquand E."/>
            <person name="Bret-Mestries E."/>
            <person name="Morien E."/>
            <person name="Nambeesan S."/>
            <person name="Nguyen T."/>
            <person name="Pegot-Espagnet P."/>
            <person name="Pouilly N."/>
            <person name="Raftis F."/>
            <person name="Sallet E."/>
            <person name="Schiex T."/>
            <person name="Thomas J."/>
            <person name="Vandecasteele C."/>
            <person name="Vares D."/>
            <person name="Vear F."/>
            <person name="Vautrin S."/>
            <person name="Crespi M."/>
            <person name="Mangin B."/>
            <person name="Burke J.M."/>
            <person name="Salse J."/>
            <person name="Munos S."/>
            <person name="Vincourt P."/>
            <person name="Rieseberg L.H."/>
            <person name="Langlade N.B."/>
        </authorList>
    </citation>
    <scope>NUCLEOTIDE SEQUENCE [LARGE SCALE GENOMIC DNA]</scope>
    <source>
        <strain evidence="6">cv. SF193</strain>
        <tissue evidence="4">Leaves</tissue>
    </source>
</reference>
<dbReference type="InterPro" id="IPR023213">
    <property type="entry name" value="CAT-like_dom_sf"/>
</dbReference>
<dbReference type="InterPro" id="IPR050317">
    <property type="entry name" value="Plant_Fungal_Acyltransferase"/>
</dbReference>
<dbReference type="PANTHER" id="PTHR31642">
    <property type="entry name" value="TRICHOTHECENE 3-O-ACETYLTRANSFERASE"/>
    <property type="match status" value="1"/>
</dbReference>
<accession>A0A251U8J3</accession>
<dbReference type="EC" id="2.3.1.99" evidence="4"/>
<keyword evidence="3 4" id="KW-0012">Acyltransferase</keyword>
<dbReference type="InParanoid" id="A0A251U8J3"/>
<dbReference type="PANTHER" id="PTHR31642:SF11">
    <property type="entry name" value="SHIKIMATE O-HYDROXYCINNAMOYLTRANSFERASE"/>
    <property type="match status" value="1"/>
</dbReference>
<dbReference type="EMBL" id="MNCJ02000323">
    <property type="protein sequence ID" value="KAF5796068.1"/>
    <property type="molecule type" value="Genomic_DNA"/>
</dbReference>
<dbReference type="Gene3D" id="3.30.559.10">
    <property type="entry name" value="Chloramphenicol acetyltransferase-like domain"/>
    <property type="match status" value="2"/>
</dbReference>
<dbReference type="AlphaFoldDB" id="A0A251U8J3"/>
<proteinExistence type="inferred from homology"/>
<dbReference type="Pfam" id="PF02458">
    <property type="entry name" value="Transferase"/>
    <property type="match status" value="1"/>
</dbReference>
<dbReference type="Proteomes" id="UP000215914">
    <property type="component" value="Chromosome 8"/>
</dbReference>
<evidence type="ECO:0000256" key="1">
    <source>
        <dbReference type="ARBA" id="ARBA00009861"/>
    </source>
</evidence>
<evidence type="ECO:0000256" key="2">
    <source>
        <dbReference type="ARBA" id="ARBA00022679"/>
    </source>
</evidence>
<name>A0A251U8J3_HELAN</name>
<dbReference type="EMBL" id="CM007897">
    <property type="protein sequence ID" value="OTG19176.1"/>
    <property type="molecule type" value="Genomic_DNA"/>
</dbReference>
<evidence type="ECO:0000256" key="3">
    <source>
        <dbReference type="ARBA" id="ARBA00023315"/>
    </source>
</evidence>
<dbReference type="Gramene" id="mRNA:HanXRQr2_Chr08g0347101">
    <property type="protein sequence ID" value="mRNA:HanXRQr2_Chr08g0347101"/>
    <property type="gene ID" value="HanXRQr2_Chr08g0347101"/>
</dbReference>
<organism evidence="5 6">
    <name type="scientific">Helianthus annuus</name>
    <name type="common">Common sunflower</name>
    <dbReference type="NCBI Taxonomy" id="4232"/>
    <lineage>
        <taxon>Eukaryota</taxon>
        <taxon>Viridiplantae</taxon>
        <taxon>Streptophyta</taxon>
        <taxon>Embryophyta</taxon>
        <taxon>Tracheophyta</taxon>
        <taxon>Spermatophyta</taxon>
        <taxon>Magnoliopsida</taxon>
        <taxon>eudicotyledons</taxon>
        <taxon>Gunneridae</taxon>
        <taxon>Pentapetalae</taxon>
        <taxon>asterids</taxon>
        <taxon>campanulids</taxon>
        <taxon>Asterales</taxon>
        <taxon>Asteraceae</taxon>
        <taxon>Asteroideae</taxon>
        <taxon>Heliantheae alliance</taxon>
        <taxon>Heliantheae</taxon>
        <taxon>Helianthus</taxon>
    </lineage>
</organism>
<dbReference type="OrthoDB" id="671439at2759"/>
<reference evidence="4" key="3">
    <citation type="submission" date="2020-06" db="EMBL/GenBank/DDBJ databases">
        <title>Helianthus annuus Genome sequencing and assembly Release 2.</title>
        <authorList>
            <person name="Gouzy J."/>
            <person name="Langlade N."/>
            <person name="Munos S."/>
        </authorList>
    </citation>
    <scope>NUCLEOTIDE SEQUENCE</scope>
    <source>
        <tissue evidence="4">Leaves</tissue>
    </source>
</reference>
<sequence>MKVVVRESTMVRPAEEEETQAKRLWLSSLDLMAPNFHAQQVYFYRPNGAPNFFDTRVMKDALSKALVAFYPLGGRLERGEDGRIEIDCRGQGALFVDAESDGVIDDFGDFAPGLEYLKLVPTVDYSLGIESFPLLISQVTHFRCGGVSLVVAFHYYVVDGTSAMHFTNAWSDIARGLDIANPPFMDRTLLRAQDPPQPVFKHVEYHQDQTMNSLRQVPIDEPKTVCTMFKLTRNQLNMLRATSKEDGNTIRYSTFEIVAGHVWKCVCKSRWLCEDVGTKVYVVTNGRARLRPQLPPGYFGNVNFTTTAIATAGEIQSQPIGYAASKIHDALVTMNSDYLKSALDYLEQHLDQKPIVSYEYANIRIVSWGRLGIHDADFGWGPPVFVGPLRIRLEGMCFVLPSPINDGGLSIIIRLEVEQMKLFSNLLYAINMLESSL</sequence>
<keyword evidence="2 5" id="KW-0808">Transferase</keyword>
<comment type="similarity">
    <text evidence="1">Belongs to the plant acyltransferase family.</text>
</comment>
<protein>
    <submittedName>
        <fullName evidence="5">Putative transferase, Chloramphenicol acetyltransferase-like domain protein</fullName>
    </submittedName>
    <submittedName>
        <fullName evidence="4">Quinate O-hydroxycinnamoyltransferase</fullName>
        <ecNumber evidence="4">2.3.1.99</ecNumber>
    </submittedName>
</protein>
<dbReference type="STRING" id="4232.A0A251U8J3"/>
<dbReference type="GO" id="GO:0047205">
    <property type="term" value="F:quinate O-hydroxycinnamoyltransferase activity"/>
    <property type="evidence" value="ECO:0007669"/>
    <property type="project" value="UniProtKB-EC"/>
</dbReference>
<dbReference type="GO" id="GO:0016747">
    <property type="term" value="F:acyltransferase activity, transferring groups other than amino-acyl groups"/>
    <property type="evidence" value="ECO:0000318"/>
    <property type="project" value="GO_Central"/>
</dbReference>
<dbReference type="FunFam" id="3.30.559.10:FF:000008">
    <property type="entry name" value="Tryptamine hydroxycinnamoyl transferase"/>
    <property type="match status" value="1"/>
</dbReference>